<sequence length="433" mass="51069">MKNVSIIVPFFNVEKYFRECLESLVNQDYENIQFILIDDESTDKSLNIAKEFAQKDSRICILSQKNAGQATARNLGLDFLESKLKFDFKGDEGGLCAFVGEGFKAWQNAEFEFKNTDYLLFVDSDDVVEKSFVSECLKAIKDADVLWFNYDFLCEIALKKIPKSQMELFDLSEGIISAKKWLEVAKTKPLFWLTWQGMIDFKFLQKIKLRFVNGAIYEDNCFGVLLFSMAKKIAICKKKLYHYRLRANSTMNPEKRELSRHSYLYELYLAVGEDFEALKTQQWAKSWVLSAMYMSEFEGFEGEFREHFMPIFLDRAVACLFLEKDPLNLRQKLEVLNEEFERYILSGAECVRHEKAYKLGFIFLQNYKSFGGLKRLFKELKKGALECEREWREFAKNKVKFHFLRFDEDKNNIEILKIKRHYSYKVGKIVKFL</sequence>
<evidence type="ECO:0000256" key="2">
    <source>
        <dbReference type="ARBA" id="ARBA00022679"/>
    </source>
</evidence>
<proteinExistence type="predicted"/>
<dbReference type="SUPFAM" id="SSF53448">
    <property type="entry name" value="Nucleotide-diphospho-sugar transferases"/>
    <property type="match status" value="1"/>
</dbReference>
<dbReference type="EMBL" id="LDWY01000028">
    <property type="protein sequence ID" value="PHY91556.1"/>
    <property type="molecule type" value="Genomic_DNA"/>
</dbReference>
<evidence type="ECO:0000313" key="5">
    <source>
        <dbReference type="Proteomes" id="UP000237472"/>
    </source>
</evidence>
<dbReference type="OrthoDB" id="9786172at2"/>
<dbReference type="PANTHER" id="PTHR22916:SF51">
    <property type="entry name" value="GLYCOSYLTRANSFERASE EPSH-RELATED"/>
    <property type="match status" value="1"/>
</dbReference>
<dbReference type="PANTHER" id="PTHR22916">
    <property type="entry name" value="GLYCOSYLTRANSFERASE"/>
    <property type="match status" value="1"/>
</dbReference>
<dbReference type="AlphaFoldDB" id="A0A2G4R4Q8"/>
<accession>A0A2G4R4Q8</accession>
<name>A0A2G4R4Q8_9BACT</name>
<dbReference type="InterPro" id="IPR029044">
    <property type="entry name" value="Nucleotide-diphossugar_trans"/>
</dbReference>
<evidence type="ECO:0000256" key="1">
    <source>
        <dbReference type="ARBA" id="ARBA00022676"/>
    </source>
</evidence>
<gene>
    <name evidence="4" type="ORF">AA994_02360</name>
</gene>
<organism evidence="4 5">
    <name type="scientific">Campylobacter vulpis</name>
    <dbReference type="NCBI Taxonomy" id="1655500"/>
    <lineage>
        <taxon>Bacteria</taxon>
        <taxon>Pseudomonadati</taxon>
        <taxon>Campylobacterota</taxon>
        <taxon>Epsilonproteobacteria</taxon>
        <taxon>Campylobacterales</taxon>
        <taxon>Campylobacteraceae</taxon>
        <taxon>Campylobacter</taxon>
    </lineage>
</organism>
<dbReference type="RefSeq" id="WP_099461161.1">
    <property type="nucleotide sequence ID" value="NZ_LDWY01000028.1"/>
</dbReference>
<comment type="caution">
    <text evidence="4">The sequence shown here is derived from an EMBL/GenBank/DDBJ whole genome shotgun (WGS) entry which is preliminary data.</text>
</comment>
<reference evidence="5" key="1">
    <citation type="submission" date="2015-06" db="EMBL/GenBank/DDBJ databases">
        <authorList>
            <person name="Parisi A."/>
            <person name="Chiara M."/>
            <person name="Florio D."/>
            <person name="Miccolupo A."/>
            <person name="Manzari C."/>
            <person name="Mion D."/>
            <person name="Caruso M."/>
            <person name="D'erchia A.M."/>
            <person name="Zanoni R."/>
        </authorList>
    </citation>
    <scope>NUCLEOTIDE SEQUENCE [LARGE SCALE GENOMIC DNA]</scope>
    <source>
        <strain evidence="5">73/13</strain>
    </source>
</reference>
<dbReference type="GO" id="GO:0016758">
    <property type="term" value="F:hexosyltransferase activity"/>
    <property type="evidence" value="ECO:0007669"/>
    <property type="project" value="UniProtKB-ARBA"/>
</dbReference>
<dbReference type="Gene3D" id="3.90.550.10">
    <property type="entry name" value="Spore Coat Polysaccharide Biosynthesis Protein SpsA, Chain A"/>
    <property type="match status" value="1"/>
</dbReference>
<protein>
    <submittedName>
        <fullName evidence="4">Glycosyl transferase family A</fullName>
    </submittedName>
</protein>
<evidence type="ECO:0000313" key="4">
    <source>
        <dbReference type="EMBL" id="PHY91556.1"/>
    </source>
</evidence>
<feature type="domain" description="Glycosyltransferase 2-like" evidence="3">
    <location>
        <begin position="5"/>
        <end position="79"/>
    </location>
</feature>
<keyword evidence="2 4" id="KW-0808">Transferase</keyword>
<dbReference type="Proteomes" id="UP000237472">
    <property type="component" value="Unassembled WGS sequence"/>
</dbReference>
<dbReference type="InterPro" id="IPR001173">
    <property type="entry name" value="Glyco_trans_2-like"/>
</dbReference>
<dbReference type="CDD" id="cd00761">
    <property type="entry name" value="Glyco_tranf_GTA_type"/>
    <property type="match status" value="1"/>
</dbReference>
<evidence type="ECO:0000259" key="3">
    <source>
        <dbReference type="Pfam" id="PF00535"/>
    </source>
</evidence>
<dbReference type="Pfam" id="PF00535">
    <property type="entry name" value="Glycos_transf_2"/>
    <property type="match status" value="1"/>
</dbReference>
<keyword evidence="1" id="KW-0328">Glycosyltransferase</keyword>